<proteinExistence type="predicted"/>
<name>A0ABD3SLT6_9LAMI</name>
<feature type="compositionally biased region" description="Pro residues" evidence="2">
    <location>
        <begin position="71"/>
        <end position="82"/>
    </location>
</feature>
<dbReference type="PANTHER" id="PTHR31681">
    <property type="entry name" value="C2H2-LIKE ZINC FINGER PROTEIN"/>
    <property type="match status" value="1"/>
</dbReference>
<dbReference type="Gene3D" id="3.90.228.10">
    <property type="match status" value="1"/>
</dbReference>
<evidence type="ECO:0000256" key="2">
    <source>
        <dbReference type="SAM" id="MobiDB-lite"/>
    </source>
</evidence>
<dbReference type="EMBL" id="JBJXBP010000006">
    <property type="protein sequence ID" value="KAL3825247.1"/>
    <property type="molecule type" value="Genomic_DNA"/>
</dbReference>
<feature type="domain" description="C2H2-type" evidence="4">
    <location>
        <begin position="110"/>
        <end position="134"/>
    </location>
</feature>
<dbReference type="PROSITE" id="PS00028">
    <property type="entry name" value="ZINC_FINGER_C2H2_1"/>
    <property type="match status" value="1"/>
</dbReference>
<reference evidence="5 6" key="1">
    <citation type="submission" date="2024-12" db="EMBL/GenBank/DDBJ databases">
        <title>The unique morphological basis and parallel evolutionary history of personate flowers in Penstemon.</title>
        <authorList>
            <person name="Depatie T.H."/>
            <person name="Wessinger C.A."/>
        </authorList>
    </citation>
    <scope>NUCLEOTIDE SEQUENCE [LARGE SCALE GENOMIC DNA]</scope>
    <source>
        <strain evidence="5">WTNN_2</strain>
        <tissue evidence="5">Leaf</tissue>
    </source>
</reference>
<sequence>MAKNNTFFSFFILLFHLIGCFFSSSHHHHHHRRSHHHNSSSSTARFKKKITSTKKTISSFLNNLFSAPSTKPTPPPPPPSFPSPSSSTRSLYINPHKEEINYTPCHQNIFPCTICGEIFQIPTLLEQHQSTKHAISELIDGENIVRIIFKTGWPETAKTPKIHRILKIHNSPKIIARFEDYREIVKSRASANVALKPSLKDERCIADGNELLRFHCTTFMCELDGTVCNQQYCSVCGIIKNGFSPKMDGISTLPTSWRAHVAVPDDLEEEFRFMNVKRALLVCRVVAGRVGCDPGLVDKEDPGFDSLVGPGEEEDELLVFNPRAVLPCFVIVYTV</sequence>
<feature type="transmembrane region" description="Helical" evidence="3">
    <location>
        <begin position="6"/>
        <end position="24"/>
    </location>
</feature>
<keyword evidence="3" id="KW-1133">Transmembrane helix</keyword>
<keyword evidence="6" id="KW-1185">Reference proteome</keyword>
<evidence type="ECO:0000313" key="6">
    <source>
        <dbReference type="Proteomes" id="UP001634393"/>
    </source>
</evidence>
<evidence type="ECO:0000256" key="1">
    <source>
        <dbReference type="PROSITE-ProRule" id="PRU00042"/>
    </source>
</evidence>
<dbReference type="Proteomes" id="UP001634393">
    <property type="component" value="Unassembled WGS sequence"/>
</dbReference>
<feature type="region of interest" description="Disordered" evidence="2">
    <location>
        <begin position="68"/>
        <end position="88"/>
    </location>
</feature>
<dbReference type="PROSITE" id="PS50157">
    <property type="entry name" value="ZINC_FINGER_C2H2_2"/>
    <property type="match status" value="1"/>
</dbReference>
<dbReference type="InterPro" id="IPR013087">
    <property type="entry name" value="Znf_C2H2_type"/>
</dbReference>
<gene>
    <name evidence="5" type="ORF">ACJIZ3_021276</name>
</gene>
<keyword evidence="1" id="KW-0479">Metal-binding</keyword>
<protein>
    <recommendedName>
        <fullName evidence="4">C2H2-type domain-containing protein</fullName>
    </recommendedName>
</protein>
<keyword evidence="3" id="KW-0472">Membrane</keyword>
<accession>A0ABD3SLT6</accession>
<keyword evidence="1" id="KW-0862">Zinc</keyword>
<evidence type="ECO:0000256" key="3">
    <source>
        <dbReference type="SAM" id="Phobius"/>
    </source>
</evidence>
<dbReference type="GO" id="GO:0008270">
    <property type="term" value="F:zinc ion binding"/>
    <property type="evidence" value="ECO:0007669"/>
    <property type="project" value="UniProtKB-KW"/>
</dbReference>
<dbReference type="PANTHER" id="PTHR31681:SF4">
    <property type="entry name" value="C2H2-LIKE ZINC FINGER PROTEIN"/>
    <property type="match status" value="1"/>
</dbReference>
<dbReference type="AlphaFoldDB" id="A0ABD3SLT6"/>
<comment type="caution">
    <text evidence="5">The sequence shown here is derived from an EMBL/GenBank/DDBJ whole genome shotgun (WGS) entry which is preliminary data.</text>
</comment>
<evidence type="ECO:0000313" key="5">
    <source>
        <dbReference type="EMBL" id="KAL3825247.1"/>
    </source>
</evidence>
<evidence type="ECO:0000259" key="4">
    <source>
        <dbReference type="PROSITE" id="PS50157"/>
    </source>
</evidence>
<dbReference type="SUPFAM" id="SSF56399">
    <property type="entry name" value="ADP-ribosylation"/>
    <property type="match status" value="1"/>
</dbReference>
<organism evidence="5 6">
    <name type="scientific">Penstemon smallii</name>
    <dbReference type="NCBI Taxonomy" id="265156"/>
    <lineage>
        <taxon>Eukaryota</taxon>
        <taxon>Viridiplantae</taxon>
        <taxon>Streptophyta</taxon>
        <taxon>Embryophyta</taxon>
        <taxon>Tracheophyta</taxon>
        <taxon>Spermatophyta</taxon>
        <taxon>Magnoliopsida</taxon>
        <taxon>eudicotyledons</taxon>
        <taxon>Gunneridae</taxon>
        <taxon>Pentapetalae</taxon>
        <taxon>asterids</taxon>
        <taxon>lamiids</taxon>
        <taxon>Lamiales</taxon>
        <taxon>Plantaginaceae</taxon>
        <taxon>Cheloneae</taxon>
        <taxon>Penstemon</taxon>
    </lineage>
</organism>
<keyword evidence="3" id="KW-0812">Transmembrane</keyword>
<keyword evidence="1" id="KW-0863">Zinc-finger</keyword>